<feature type="coiled-coil region" evidence="1">
    <location>
        <begin position="321"/>
        <end position="355"/>
    </location>
</feature>
<dbReference type="InParanoid" id="W3WZF2"/>
<keyword evidence="1" id="KW-0175">Coiled coil</keyword>
<evidence type="ECO:0000256" key="2">
    <source>
        <dbReference type="SAM" id="MobiDB-lite"/>
    </source>
</evidence>
<feature type="compositionally biased region" description="Low complexity" evidence="2">
    <location>
        <begin position="122"/>
        <end position="148"/>
    </location>
</feature>
<dbReference type="KEGG" id="pfy:PFICI_09096"/>
<name>W3WZF2_PESFW</name>
<proteinExistence type="predicted"/>
<feature type="transmembrane region" description="Helical" evidence="3">
    <location>
        <begin position="21"/>
        <end position="41"/>
    </location>
</feature>
<reference evidence="5" key="1">
    <citation type="journal article" date="2015" name="BMC Genomics">
        <title>Genomic and transcriptomic analysis of the endophytic fungus Pestalotiopsis fici reveals its lifestyle and high potential for synthesis of natural products.</title>
        <authorList>
            <person name="Wang X."/>
            <person name="Zhang X."/>
            <person name="Liu L."/>
            <person name="Xiang M."/>
            <person name="Wang W."/>
            <person name="Sun X."/>
            <person name="Che Y."/>
            <person name="Guo L."/>
            <person name="Liu G."/>
            <person name="Guo L."/>
            <person name="Wang C."/>
            <person name="Yin W.B."/>
            <person name="Stadler M."/>
            <person name="Zhang X."/>
            <person name="Liu X."/>
        </authorList>
    </citation>
    <scope>NUCLEOTIDE SEQUENCE [LARGE SCALE GENOMIC DNA]</scope>
    <source>
        <strain evidence="5">W106-1 / CGMCC3.15140</strain>
    </source>
</reference>
<gene>
    <name evidence="4" type="ORF">PFICI_09096</name>
</gene>
<feature type="region of interest" description="Disordered" evidence="2">
    <location>
        <begin position="122"/>
        <end position="162"/>
    </location>
</feature>
<keyword evidence="3" id="KW-1133">Transmembrane helix</keyword>
<dbReference type="RefSeq" id="XP_007835868.1">
    <property type="nucleotide sequence ID" value="XM_007837677.1"/>
</dbReference>
<accession>W3WZF2</accession>
<evidence type="ECO:0000256" key="1">
    <source>
        <dbReference type="SAM" id="Coils"/>
    </source>
</evidence>
<dbReference type="Proteomes" id="UP000030651">
    <property type="component" value="Unassembled WGS sequence"/>
</dbReference>
<keyword evidence="3" id="KW-0812">Transmembrane</keyword>
<dbReference type="EMBL" id="KI912114">
    <property type="protein sequence ID" value="ETS79243.1"/>
    <property type="molecule type" value="Genomic_DNA"/>
</dbReference>
<keyword evidence="3" id="KW-0472">Membrane</keyword>
<dbReference type="AlphaFoldDB" id="W3WZF2"/>
<keyword evidence="5" id="KW-1185">Reference proteome</keyword>
<sequence>MHDGVHPTGFLDKRSRRAWNGLLVIIGIIFVTLLVMAGAMVHEIIEFQEKTPEDINNQEQANTWMIYKRAAAAVDDGHHPNAVLTLVPTLETVDSTPGHETNAMSVMIETLITIVTQTVYPNSHTSTTPTPKHPFGSTSDAASSTTGSPKEHPSEATAATSGTISTDAVVKTGLMWCADGQRLNDVYTPCTYVYTEPPSPNGQAQATGAAMQSTPVASSAAGRKRPLSLVRICLDIAQWSIDNFPGWHPAIDHYASTHSPHINTFEDKLRKAFNRRVRQDSQYRQAEAKMQHCVVAAMKIWTEAAVHSAKLPIKGDTSACDEELKIEMAALEEQILELNRQLDTSKDDLDKCQRAFPHHEGTNILLI</sequence>
<dbReference type="HOGENOM" id="CLU_754609_0_0_1"/>
<evidence type="ECO:0000313" key="4">
    <source>
        <dbReference type="EMBL" id="ETS79243.1"/>
    </source>
</evidence>
<organism evidence="4 5">
    <name type="scientific">Pestalotiopsis fici (strain W106-1 / CGMCC3.15140)</name>
    <dbReference type="NCBI Taxonomy" id="1229662"/>
    <lineage>
        <taxon>Eukaryota</taxon>
        <taxon>Fungi</taxon>
        <taxon>Dikarya</taxon>
        <taxon>Ascomycota</taxon>
        <taxon>Pezizomycotina</taxon>
        <taxon>Sordariomycetes</taxon>
        <taxon>Xylariomycetidae</taxon>
        <taxon>Amphisphaeriales</taxon>
        <taxon>Sporocadaceae</taxon>
        <taxon>Pestalotiopsis</taxon>
    </lineage>
</organism>
<evidence type="ECO:0000313" key="5">
    <source>
        <dbReference type="Proteomes" id="UP000030651"/>
    </source>
</evidence>
<dbReference type="GeneID" id="19274109"/>
<protein>
    <submittedName>
        <fullName evidence="4">Uncharacterized protein</fullName>
    </submittedName>
</protein>
<dbReference type="OrthoDB" id="10486226at2759"/>
<evidence type="ECO:0000256" key="3">
    <source>
        <dbReference type="SAM" id="Phobius"/>
    </source>
</evidence>